<evidence type="ECO:0000256" key="6">
    <source>
        <dbReference type="SAM" id="Phobius"/>
    </source>
</evidence>
<sequence>MDSWIIYFLIALVTLCLFKYTFLGYYAKVLYYGFCLVIGGMIGGVVSIPFGKTTNNHFRMFKIFQFLCQPLGVKYYLRNAEILQDPKPYIIIANHQSALDVLGMSYAWPVNCVVMLKSSLRFLPGFNLCAYLCESVYINRFSKGKAKKTVDNTLNEIVTKKRKVWIYPEGTRNSEEKMLPFKKGAFILAKQANIPIVPCVFSSHRFFYSCAEKRFTNGQVNIDILPEVDSSKFETVDELLEHCYRIMQEHREKMDQELLSANK</sequence>
<comment type="caution">
    <text evidence="8">The sequence shown here is derived from an EMBL/GenBank/DDBJ whole genome shotgun (WGS) entry which is preliminary data.</text>
</comment>
<accession>A0A8S1EQ03</accession>
<feature type="transmembrane region" description="Helical" evidence="6">
    <location>
        <begin position="29"/>
        <end position="50"/>
    </location>
</feature>
<dbReference type="SUPFAM" id="SSF69593">
    <property type="entry name" value="Glycerol-3-phosphate (1)-acyltransferase"/>
    <property type="match status" value="1"/>
</dbReference>
<dbReference type="PANTHER" id="PTHR10434:SF10">
    <property type="entry name" value="1-ACYL-SN-GLYCEROL-3-PHOSPHATE ACYLTRANSFERASE ACL-1-RELATED"/>
    <property type="match status" value="1"/>
</dbReference>
<feature type="transmembrane region" description="Helical" evidence="6">
    <location>
        <begin position="5"/>
        <end position="23"/>
    </location>
</feature>
<reference evidence="8 9" key="1">
    <citation type="submission" date="2020-04" db="EMBL/GenBank/DDBJ databases">
        <authorList>
            <person name="Laetsch R D."/>
            <person name="Stevens L."/>
            <person name="Kumar S."/>
            <person name="Blaxter L. M."/>
        </authorList>
    </citation>
    <scope>NUCLEOTIDE SEQUENCE [LARGE SCALE GENOMIC DNA]</scope>
</reference>
<comment type="catalytic activity">
    <reaction evidence="5">
        <text>a 1-acyl-sn-glycero-3-phosphate + an acyl-CoA = a 1,2-diacyl-sn-glycero-3-phosphate + CoA</text>
        <dbReference type="Rhea" id="RHEA:19709"/>
        <dbReference type="ChEBI" id="CHEBI:57287"/>
        <dbReference type="ChEBI" id="CHEBI:57970"/>
        <dbReference type="ChEBI" id="CHEBI:58342"/>
        <dbReference type="ChEBI" id="CHEBI:58608"/>
        <dbReference type="EC" id="2.3.1.51"/>
    </reaction>
</comment>
<keyword evidence="3 5" id="KW-0808">Transferase</keyword>
<keyword evidence="5" id="KW-1208">Phospholipid metabolism</keyword>
<keyword evidence="4 5" id="KW-0012">Acyltransferase</keyword>
<dbReference type="PANTHER" id="PTHR10434">
    <property type="entry name" value="1-ACYL-SN-GLYCEROL-3-PHOSPHATE ACYLTRANSFERASE"/>
    <property type="match status" value="1"/>
</dbReference>
<dbReference type="GO" id="GO:0016020">
    <property type="term" value="C:membrane"/>
    <property type="evidence" value="ECO:0007669"/>
    <property type="project" value="InterPro"/>
</dbReference>
<evidence type="ECO:0000256" key="5">
    <source>
        <dbReference type="RuleBase" id="RU361267"/>
    </source>
</evidence>
<keyword evidence="5" id="KW-0594">Phospholipid biosynthesis</keyword>
<evidence type="ECO:0000256" key="1">
    <source>
        <dbReference type="ARBA" id="ARBA00004728"/>
    </source>
</evidence>
<evidence type="ECO:0000313" key="8">
    <source>
        <dbReference type="EMBL" id="CAB3399916.1"/>
    </source>
</evidence>
<name>A0A8S1EQ03_9PELO</name>
<evidence type="ECO:0000313" key="9">
    <source>
        <dbReference type="Proteomes" id="UP000494206"/>
    </source>
</evidence>
<evidence type="ECO:0000259" key="7">
    <source>
        <dbReference type="SMART" id="SM00563"/>
    </source>
</evidence>
<comment type="domain">
    <text evidence="5">The HXXXXD motif is essential for acyltransferase activity and may constitute the binding site for the phosphate moiety of the glycerol-3-phosphate.</text>
</comment>
<gene>
    <name evidence="8" type="ORF">CBOVIS_LOCUS2961</name>
</gene>
<keyword evidence="5" id="KW-0444">Lipid biosynthesis</keyword>
<keyword evidence="6" id="KW-0472">Membrane</keyword>
<keyword evidence="5" id="KW-0443">Lipid metabolism</keyword>
<dbReference type="InterPro" id="IPR002123">
    <property type="entry name" value="Plipid/glycerol_acylTrfase"/>
</dbReference>
<comment type="pathway">
    <text evidence="1">Phospholipid metabolism; CDP-diacylglycerol biosynthesis; CDP-diacylglycerol from sn-glycerol 3-phosphate: step 2/3.</text>
</comment>
<proteinExistence type="inferred from homology"/>
<evidence type="ECO:0000256" key="4">
    <source>
        <dbReference type="ARBA" id="ARBA00023315"/>
    </source>
</evidence>
<dbReference type="SMART" id="SM00563">
    <property type="entry name" value="PlsC"/>
    <property type="match status" value="1"/>
</dbReference>
<evidence type="ECO:0000256" key="3">
    <source>
        <dbReference type="ARBA" id="ARBA00022679"/>
    </source>
</evidence>
<keyword evidence="6" id="KW-1133">Transmembrane helix</keyword>
<dbReference type="AlphaFoldDB" id="A0A8S1EQ03"/>
<dbReference type="GO" id="GO:0003841">
    <property type="term" value="F:1-acylglycerol-3-phosphate O-acyltransferase activity"/>
    <property type="evidence" value="ECO:0007669"/>
    <property type="project" value="UniProtKB-UniRule"/>
</dbReference>
<evidence type="ECO:0000256" key="2">
    <source>
        <dbReference type="ARBA" id="ARBA00008655"/>
    </source>
</evidence>
<dbReference type="OrthoDB" id="202234at2759"/>
<organism evidence="8 9">
    <name type="scientific">Caenorhabditis bovis</name>
    <dbReference type="NCBI Taxonomy" id="2654633"/>
    <lineage>
        <taxon>Eukaryota</taxon>
        <taxon>Metazoa</taxon>
        <taxon>Ecdysozoa</taxon>
        <taxon>Nematoda</taxon>
        <taxon>Chromadorea</taxon>
        <taxon>Rhabditida</taxon>
        <taxon>Rhabditina</taxon>
        <taxon>Rhabditomorpha</taxon>
        <taxon>Rhabditoidea</taxon>
        <taxon>Rhabditidae</taxon>
        <taxon>Peloderinae</taxon>
        <taxon>Caenorhabditis</taxon>
    </lineage>
</organism>
<dbReference type="GO" id="GO:0006654">
    <property type="term" value="P:phosphatidic acid biosynthetic process"/>
    <property type="evidence" value="ECO:0007669"/>
    <property type="project" value="TreeGrafter"/>
</dbReference>
<dbReference type="InterPro" id="IPR004552">
    <property type="entry name" value="AGP_acyltrans"/>
</dbReference>
<dbReference type="NCBIfam" id="TIGR00530">
    <property type="entry name" value="AGP_acyltrn"/>
    <property type="match status" value="1"/>
</dbReference>
<dbReference type="Pfam" id="PF01553">
    <property type="entry name" value="Acyltransferase"/>
    <property type="match status" value="1"/>
</dbReference>
<feature type="domain" description="Phospholipid/glycerol acyltransferase" evidence="7">
    <location>
        <begin position="89"/>
        <end position="204"/>
    </location>
</feature>
<dbReference type="EMBL" id="CADEPM010000002">
    <property type="protein sequence ID" value="CAB3399916.1"/>
    <property type="molecule type" value="Genomic_DNA"/>
</dbReference>
<protein>
    <recommendedName>
        <fullName evidence="5">1-acyl-sn-glycerol-3-phosphate acyltransferase</fullName>
        <ecNumber evidence="5">2.3.1.51</ecNumber>
    </recommendedName>
</protein>
<dbReference type="EC" id="2.3.1.51" evidence="5"/>
<keyword evidence="9" id="KW-1185">Reference proteome</keyword>
<dbReference type="Proteomes" id="UP000494206">
    <property type="component" value="Unassembled WGS sequence"/>
</dbReference>
<dbReference type="GO" id="GO:0005783">
    <property type="term" value="C:endoplasmic reticulum"/>
    <property type="evidence" value="ECO:0007669"/>
    <property type="project" value="TreeGrafter"/>
</dbReference>
<dbReference type="CDD" id="cd07989">
    <property type="entry name" value="LPLAT_AGPAT-like"/>
    <property type="match status" value="1"/>
</dbReference>
<keyword evidence="6" id="KW-0812">Transmembrane</keyword>
<comment type="similarity">
    <text evidence="2 5">Belongs to the 1-acyl-sn-glycerol-3-phosphate acyltransferase family.</text>
</comment>